<keyword evidence="1" id="KW-0229">DNA integration</keyword>
<organism evidence="7 8">
    <name type="scientific">Methanocaldococcus lauensis</name>
    <dbReference type="NCBI Taxonomy" id="2546128"/>
    <lineage>
        <taxon>Archaea</taxon>
        <taxon>Methanobacteriati</taxon>
        <taxon>Methanobacteriota</taxon>
        <taxon>Methanomada group</taxon>
        <taxon>Methanococci</taxon>
        <taxon>Methanococcales</taxon>
        <taxon>Methanocaldococcaceae</taxon>
        <taxon>Methanocaldococcus</taxon>
    </lineage>
</organism>
<evidence type="ECO:0000256" key="4">
    <source>
        <dbReference type="PROSITE-ProRule" id="PRU01248"/>
    </source>
</evidence>
<keyword evidence="2 4" id="KW-0238">DNA-binding</keyword>
<dbReference type="InterPro" id="IPR013762">
    <property type="entry name" value="Integrase-like_cat_sf"/>
</dbReference>
<proteinExistence type="predicted"/>
<evidence type="ECO:0000256" key="1">
    <source>
        <dbReference type="ARBA" id="ARBA00022908"/>
    </source>
</evidence>
<keyword evidence="8" id="KW-1185">Reference proteome</keyword>
<evidence type="ECO:0000256" key="2">
    <source>
        <dbReference type="ARBA" id="ARBA00023125"/>
    </source>
</evidence>
<dbReference type="InterPro" id="IPR050090">
    <property type="entry name" value="Tyrosine_recombinase_XerCD"/>
</dbReference>
<dbReference type="RefSeq" id="WP_214400464.1">
    <property type="nucleotide sequence ID" value="NZ_LR792632.1"/>
</dbReference>
<evidence type="ECO:0000313" key="7">
    <source>
        <dbReference type="EMBL" id="CAB3288182.1"/>
    </source>
</evidence>
<dbReference type="GO" id="GO:0015074">
    <property type="term" value="P:DNA integration"/>
    <property type="evidence" value="ECO:0007669"/>
    <property type="project" value="UniProtKB-KW"/>
</dbReference>
<dbReference type="SUPFAM" id="SSF56349">
    <property type="entry name" value="DNA breaking-rejoining enzymes"/>
    <property type="match status" value="1"/>
</dbReference>
<evidence type="ECO:0000259" key="5">
    <source>
        <dbReference type="PROSITE" id="PS51898"/>
    </source>
</evidence>
<dbReference type="PANTHER" id="PTHR30349:SF41">
    <property type="entry name" value="INTEGRASE_RECOMBINASE PROTEIN MJ0367-RELATED"/>
    <property type="match status" value="1"/>
</dbReference>
<gene>
    <name evidence="7" type="ORF">MLAUSG7_0587</name>
</gene>
<dbReference type="Pfam" id="PF13495">
    <property type="entry name" value="Phage_int_SAM_4"/>
    <property type="match status" value="1"/>
</dbReference>
<dbReference type="InterPro" id="IPR002104">
    <property type="entry name" value="Integrase_catalytic"/>
</dbReference>
<name>A0A8D6SZE9_9EURY</name>
<evidence type="ECO:0000313" key="8">
    <source>
        <dbReference type="Proteomes" id="UP000679213"/>
    </source>
</evidence>
<keyword evidence="3" id="KW-0233">DNA recombination</keyword>
<dbReference type="Proteomes" id="UP000679213">
    <property type="component" value="Chromosome I"/>
</dbReference>
<dbReference type="Gene3D" id="1.10.443.10">
    <property type="entry name" value="Intergrase catalytic core"/>
    <property type="match status" value="1"/>
</dbReference>
<dbReference type="PANTHER" id="PTHR30349">
    <property type="entry name" value="PHAGE INTEGRASE-RELATED"/>
    <property type="match status" value="1"/>
</dbReference>
<dbReference type="PROSITE" id="PS51900">
    <property type="entry name" value="CB"/>
    <property type="match status" value="1"/>
</dbReference>
<evidence type="ECO:0000259" key="6">
    <source>
        <dbReference type="PROSITE" id="PS51900"/>
    </source>
</evidence>
<feature type="domain" description="Tyr recombinase" evidence="5">
    <location>
        <begin position="126"/>
        <end position="314"/>
    </location>
</feature>
<dbReference type="GO" id="GO:0003677">
    <property type="term" value="F:DNA binding"/>
    <property type="evidence" value="ECO:0007669"/>
    <property type="project" value="UniProtKB-UniRule"/>
</dbReference>
<dbReference type="AlphaFoldDB" id="A0A8D6SZE9"/>
<dbReference type="PROSITE" id="PS51898">
    <property type="entry name" value="TYR_RECOMBINASE"/>
    <property type="match status" value="1"/>
</dbReference>
<dbReference type="Pfam" id="PF00589">
    <property type="entry name" value="Phage_integrase"/>
    <property type="match status" value="1"/>
</dbReference>
<reference evidence="7 8" key="1">
    <citation type="submission" date="2020-04" db="EMBL/GenBank/DDBJ databases">
        <authorList>
            <consortium name="Genoscope - CEA"/>
            <person name="William W."/>
        </authorList>
    </citation>
    <scope>NUCLEOTIDE SEQUENCE [LARGE SCALE GENOMIC DNA]</scope>
    <source>
        <strain evidence="7 8">SG7</strain>
    </source>
</reference>
<dbReference type="EMBL" id="LR792632">
    <property type="protein sequence ID" value="CAB3288182.1"/>
    <property type="molecule type" value="Genomic_DNA"/>
</dbReference>
<dbReference type="GO" id="GO:0006310">
    <property type="term" value="P:DNA recombination"/>
    <property type="evidence" value="ECO:0007669"/>
    <property type="project" value="UniProtKB-KW"/>
</dbReference>
<dbReference type="CDD" id="cd00397">
    <property type="entry name" value="DNA_BRE_C"/>
    <property type="match status" value="1"/>
</dbReference>
<dbReference type="InterPro" id="IPR010998">
    <property type="entry name" value="Integrase_recombinase_N"/>
</dbReference>
<dbReference type="GeneID" id="65883401"/>
<protein>
    <submittedName>
        <fullName evidence="7">Phage integrase family protein</fullName>
    </submittedName>
</protein>
<dbReference type="InterPro" id="IPR011010">
    <property type="entry name" value="DNA_brk_join_enz"/>
</dbReference>
<dbReference type="InterPro" id="IPR044068">
    <property type="entry name" value="CB"/>
</dbReference>
<sequence>MEDIEELLLIKEVDKTKPWIDKFTEIRKFANIKESTLRQDIQRLRVFLNYCYNTLEKEPDELQFDDFIKFFKYLEDERKISVSTQDHYYKLLSVFYRILFLPNRDEYEKFKEYCKELGKFKRKEVEHFDELTPEEVNEIIKHILRSNSATKVRDALIIRLTYDTGARIGEILNLKLKDCDFKKGIFKFRDTKGREVRLTVCAIDTLKALKHYMDYYMKSKKSEDYLFQNKNGGKVGYYWIRKVFNRTVNELVGKGIIPKNKRITLHSLRHGRVVDLLNKGYGVDIVGDYVGHKDIKTTMVYAHSNSRKMKLLKQIQKDLDKGTK</sequence>
<dbReference type="InterPro" id="IPR004107">
    <property type="entry name" value="Integrase_SAM-like_N"/>
</dbReference>
<dbReference type="Gene3D" id="1.10.150.130">
    <property type="match status" value="1"/>
</dbReference>
<dbReference type="KEGG" id="mesg:MLAUSG7_0587"/>
<evidence type="ECO:0000256" key="3">
    <source>
        <dbReference type="ARBA" id="ARBA00023172"/>
    </source>
</evidence>
<feature type="domain" description="Core-binding (CB)" evidence="6">
    <location>
        <begin position="14"/>
        <end position="100"/>
    </location>
</feature>
<accession>A0A8D6SZE9</accession>